<dbReference type="EMBL" id="JAKNSF020000090">
    <property type="protein sequence ID" value="KAK7717957.1"/>
    <property type="molecule type" value="Genomic_DNA"/>
</dbReference>
<keyword evidence="3" id="KW-1185">Reference proteome</keyword>
<dbReference type="SUPFAM" id="SSF53335">
    <property type="entry name" value="S-adenosyl-L-methionine-dependent methyltransferases"/>
    <property type="match status" value="1"/>
</dbReference>
<name>A0ABR1NWF6_DIAER</name>
<sequence length="257" mass="29319">MQKTRQAELDKKSLTEANDEKMRYVERLRSQPIAIETKAANQQQYEVATGLFAAFLGPRMKYSCSLFRTGNETLAEAETAMLQEYIAKAGLKDGMSILDLGCGWGSATLYFAAQFPNSKVVGFSNSSTQKEHIETVAAQLNIKNAEVVTGDIADYEFEPEQFDRVVSVESQLFEHMKNYEFLMAKIAASLKPGGKLFVHLFSHRSTPYDFDEGWMSRYFFTGGTMLSADLLLYFQRDLRLQRQWWLSGMHYSRTLQK</sequence>
<dbReference type="PANTHER" id="PTHR43832:SF1">
    <property type="entry name" value="S-ADENOSYL-L-METHIONINE-DEPENDENT METHYLTRANSFERASES SUPERFAMILY PROTEIN"/>
    <property type="match status" value="1"/>
</dbReference>
<comment type="similarity">
    <text evidence="1">Belongs to the CFA/CMAS family.</text>
</comment>
<dbReference type="Gene3D" id="3.40.50.150">
    <property type="entry name" value="Vaccinia Virus protein VP39"/>
    <property type="match status" value="1"/>
</dbReference>
<dbReference type="Pfam" id="PF02353">
    <property type="entry name" value="CMAS"/>
    <property type="match status" value="1"/>
</dbReference>
<gene>
    <name evidence="2" type="ORF">SLS63_010608</name>
</gene>
<comment type="caution">
    <text evidence="2">The sequence shown here is derived from an EMBL/GenBank/DDBJ whole genome shotgun (WGS) entry which is preliminary data.</text>
</comment>
<protein>
    <recommendedName>
        <fullName evidence="4">Cyclopropane-fatty-acyl-phospholipid synthase</fullName>
    </recommendedName>
</protein>
<evidence type="ECO:0000256" key="1">
    <source>
        <dbReference type="ARBA" id="ARBA00010815"/>
    </source>
</evidence>
<organism evidence="2 3">
    <name type="scientific">Diaporthe eres</name>
    <name type="common">Phomopsis oblonga</name>
    <dbReference type="NCBI Taxonomy" id="83184"/>
    <lineage>
        <taxon>Eukaryota</taxon>
        <taxon>Fungi</taxon>
        <taxon>Dikarya</taxon>
        <taxon>Ascomycota</taxon>
        <taxon>Pezizomycotina</taxon>
        <taxon>Sordariomycetes</taxon>
        <taxon>Sordariomycetidae</taxon>
        <taxon>Diaporthales</taxon>
        <taxon>Diaporthaceae</taxon>
        <taxon>Diaporthe</taxon>
        <taxon>Diaporthe eres species complex</taxon>
    </lineage>
</organism>
<accession>A0ABR1NWF6</accession>
<dbReference type="CDD" id="cd02440">
    <property type="entry name" value="AdoMet_MTases"/>
    <property type="match status" value="1"/>
</dbReference>
<evidence type="ECO:0000313" key="2">
    <source>
        <dbReference type="EMBL" id="KAK7717957.1"/>
    </source>
</evidence>
<evidence type="ECO:0000313" key="3">
    <source>
        <dbReference type="Proteomes" id="UP001430848"/>
    </source>
</evidence>
<dbReference type="PANTHER" id="PTHR43832">
    <property type="match status" value="1"/>
</dbReference>
<dbReference type="Proteomes" id="UP001430848">
    <property type="component" value="Unassembled WGS sequence"/>
</dbReference>
<proteinExistence type="inferred from homology"/>
<evidence type="ECO:0008006" key="4">
    <source>
        <dbReference type="Google" id="ProtNLM"/>
    </source>
</evidence>
<dbReference type="InterPro" id="IPR029063">
    <property type="entry name" value="SAM-dependent_MTases_sf"/>
</dbReference>
<reference evidence="2 3" key="1">
    <citation type="submission" date="2024-02" db="EMBL/GenBank/DDBJ databases">
        <title>De novo assembly and annotation of 12 fungi associated with fruit tree decline syndrome in Ontario, Canada.</title>
        <authorList>
            <person name="Sulman M."/>
            <person name="Ellouze W."/>
            <person name="Ilyukhin E."/>
        </authorList>
    </citation>
    <scope>NUCLEOTIDE SEQUENCE [LARGE SCALE GENOMIC DNA]</scope>
    <source>
        <strain evidence="2 3">M169</strain>
    </source>
</reference>